<dbReference type="InterPro" id="IPR030374">
    <property type="entry name" value="PABS"/>
</dbReference>
<dbReference type="RefSeq" id="WP_102771182.1">
    <property type="nucleotide sequence ID" value="NZ_POQS01000001.1"/>
</dbReference>
<dbReference type="EMBL" id="POQS01000001">
    <property type="protein sequence ID" value="PND35241.1"/>
    <property type="molecule type" value="Genomic_DNA"/>
</dbReference>
<gene>
    <name evidence="6" type="ORF">C1I89_02285</name>
</gene>
<dbReference type="InterPro" id="IPR029063">
    <property type="entry name" value="SAM-dependent_MTases_sf"/>
</dbReference>
<comment type="caution">
    <text evidence="6">The sequence shown here is derived from an EMBL/GenBank/DDBJ whole genome shotgun (WGS) entry which is preliminary data.</text>
</comment>
<evidence type="ECO:0000256" key="3">
    <source>
        <dbReference type="ARBA" id="ARBA00023115"/>
    </source>
</evidence>
<keyword evidence="7" id="KW-1185">Reference proteome</keyword>
<feature type="active site" description="Proton acceptor" evidence="4">
    <location>
        <position position="136"/>
    </location>
</feature>
<dbReference type="Gene3D" id="3.40.50.150">
    <property type="entry name" value="Vaccinia Virus protein VP39"/>
    <property type="match status" value="1"/>
</dbReference>
<dbReference type="CDD" id="cd02440">
    <property type="entry name" value="AdoMet_MTases"/>
    <property type="match status" value="1"/>
</dbReference>
<evidence type="ECO:0000259" key="5">
    <source>
        <dbReference type="PROSITE" id="PS51006"/>
    </source>
</evidence>
<organism evidence="6 7">
    <name type="scientific">Achromobacter pulmonis</name>
    <dbReference type="NCBI Taxonomy" id="1389932"/>
    <lineage>
        <taxon>Bacteria</taxon>
        <taxon>Pseudomonadati</taxon>
        <taxon>Pseudomonadota</taxon>
        <taxon>Betaproteobacteria</taxon>
        <taxon>Burkholderiales</taxon>
        <taxon>Alcaligenaceae</taxon>
        <taxon>Achromobacter</taxon>
    </lineage>
</organism>
<dbReference type="PROSITE" id="PS51006">
    <property type="entry name" value="PABS_2"/>
    <property type="match status" value="1"/>
</dbReference>
<comment type="similarity">
    <text evidence="1">Belongs to the spermidine/spermine synthase family.</text>
</comment>
<name>A0A2N8KP58_9BURK</name>
<keyword evidence="3 4" id="KW-0620">Polyamine biosynthesis</keyword>
<sequence>MPESPSSRPMVRPFIYVTPTSRSLMFSRGEIQSRMWTGDPYALNLEYTRLMMGFLLLNPEPRRIAMVGLGGGSLAKFCYRYLPSARIDVYEINPQVIALRDSFLVPDDDERFTVLQGDGAELIRNYRDEYDAVLVDGFQIGGIAPQLASADFYEACWRALAAEGLMVCNFHASDFNTQRYLGRIRQRFAGSVVEVSDTSLAHRIVFACKGGRLKRRTRLPAHKPEAMSAELWTRIAPGLWPVVD</sequence>
<evidence type="ECO:0000256" key="1">
    <source>
        <dbReference type="ARBA" id="ARBA00007867"/>
    </source>
</evidence>
<dbReference type="Pfam" id="PF01564">
    <property type="entry name" value="Spermine_synth"/>
    <property type="match status" value="1"/>
</dbReference>
<protein>
    <submittedName>
        <fullName evidence="6">Transferase</fullName>
    </submittedName>
</protein>
<keyword evidence="2 4" id="KW-0808">Transferase</keyword>
<dbReference type="AlphaFoldDB" id="A0A2N8KP58"/>
<evidence type="ECO:0000313" key="6">
    <source>
        <dbReference type="EMBL" id="PND35241.1"/>
    </source>
</evidence>
<evidence type="ECO:0000256" key="4">
    <source>
        <dbReference type="PROSITE-ProRule" id="PRU00354"/>
    </source>
</evidence>
<dbReference type="SUPFAM" id="SSF53335">
    <property type="entry name" value="S-adenosyl-L-methionine-dependent methyltransferases"/>
    <property type="match status" value="1"/>
</dbReference>
<reference evidence="6 7" key="1">
    <citation type="submission" date="2018-01" db="EMBL/GenBank/DDBJ databases">
        <title>The draft genome of an aniline degradation strain ANB-1.</title>
        <authorList>
            <person name="Zhang L."/>
            <person name="Jiang J."/>
        </authorList>
    </citation>
    <scope>NUCLEOTIDE SEQUENCE [LARGE SCALE GENOMIC DNA]</scope>
    <source>
        <strain evidence="6 7">ANB-1</strain>
    </source>
</reference>
<evidence type="ECO:0000256" key="2">
    <source>
        <dbReference type="ARBA" id="ARBA00022679"/>
    </source>
</evidence>
<dbReference type="GO" id="GO:0016740">
    <property type="term" value="F:transferase activity"/>
    <property type="evidence" value="ECO:0007669"/>
    <property type="project" value="UniProtKB-UniRule"/>
</dbReference>
<dbReference type="GO" id="GO:0006596">
    <property type="term" value="P:polyamine biosynthetic process"/>
    <property type="evidence" value="ECO:0007669"/>
    <property type="project" value="UniProtKB-UniRule"/>
</dbReference>
<accession>A0A2N8KP58</accession>
<dbReference type="PANTHER" id="PTHR43317">
    <property type="entry name" value="THERMOSPERMINE SYNTHASE ACAULIS5"/>
    <property type="match status" value="1"/>
</dbReference>
<dbReference type="PANTHER" id="PTHR43317:SF11">
    <property type="entry name" value="POLYAMINE AMINOPROPYLTRANSFERASE 2"/>
    <property type="match status" value="1"/>
</dbReference>
<evidence type="ECO:0000313" key="7">
    <source>
        <dbReference type="Proteomes" id="UP000235994"/>
    </source>
</evidence>
<feature type="domain" description="PABS" evidence="5">
    <location>
        <begin position="1"/>
        <end position="221"/>
    </location>
</feature>
<proteinExistence type="inferred from homology"/>
<dbReference type="Proteomes" id="UP000235994">
    <property type="component" value="Unassembled WGS sequence"/>
</dbReference>